<evidence type="ECO:0000313" key="2">
    <source>
        <dbReference type="EMBL" id="KAK7967216.1"/>
    </source>
</evidence>
<keyword evidence="1" id="KW-0472">Membrane</keyword>
<dbReference type="GeneID" id="92070777"/>
<comment type="caution">
    <text evidence="2">The sequence shown here is derived from an EMBL/GenBank/DDBJ whole genome shotgun (WGS) entry which is preliminary data.</text>
</comment>
<dbReference type="EMBL" id="JAQQWE010000001">
    <property type="protein sequence ID" value="KAK7967216.1"/>
    <property type="molecule type" value="Genomic_DNA"/>
</dbReference>
<accession>A0ABR1QXZ5</accession>
<protein>
    <submittedName>
        <fullName evidence="2">Uncharacterized protein</fullName>
    </submittedName>
</protein>
<dbReference type="RefSeq" id="XP_066706608.1">
    <property type="nucleotide sequence ID" value="XM_066837715.1"/>
</dbReference>
<gene>
    <name evidence="2" type="ORF">PG986_001493</name>
</gene>
<evidence type="ECO:0000256" key="1">
    <source>
        <dbReference type="SAM" id="Phobius"/>
    </source>
</evidence>
<sequence>MLLLVFWPEHASRKQKEPLEALAKGLLSHKTILSSIGLINVCSGFIVIGIVGFPPIATVPIVVSTASALANGLYYLAYYTEYPKTNTIVASASADVFWLIQEAGLSFYSYAILSKMLYKRTKLAFVLAF</sequence>
<feature type="transmembrane region" description="Helical" evidence="1">
    <location>
        <begin position="32"/>
        <end position="51"/>
    </location>
</feature>
<name>A0ABR1QXZ5_9PEZI</name>
<feature type="transmembrane region" description="Helical" evidence="1">
    <location>
        <begin position="96"/>
        <end position="113"/>
    </location>
</feature>
<keyword evidence="3" id="KW-1185">Reference proteome</keyword>
<reference evidence="2 3" key="1">
    <citation type="submission" date="2023-01" db="EMBL/GenBank/DDBJ databases">
        <title>Analysis of 21 Apiospora genomes using comparative genomics revels a genus with tremendous synthesis potential of carbohydrate active enzymes and secondary metabolites.</title>
        <authorList>
            <person name="Sorensen T."/>
        </authorList>
    </citation>
    <scope>NUCLEOTIDE SEQUENCE [LARGE SCALE GENOMIC DNA]</scope>
    <source>
        <strain evidence="2 3">CBS 24483</strain>
    </source>
</reference>
<keyword evidence="1" id="KW-0812">Transmembrane</keyword>
<evidence type="ECO:0000313" key="3">
    <source>
        <dbReference type="Proteomes" id="UP001391051"/>
    </source>
</evidence>
<feature type="transmembrane region" description="Helical" evidence="1">
    <location>
        <begin position="58"/>
        <end position="76"/>
    </location>
</feature>
<organism evidence="2 3">
    <name type="scientific">Apiospora aurea</name>
    <dbReference type="NCBI Taxonomy" id="335848"/>
    <lineage>
        <taxon>Eukaryota</taxon>
        <taxon>Fungi</taxon>
        <taxon>Dikarya</taxon>
        <taxon>Ascomycota</taxon>
        <taxon>Pezizomycotina</taxon>
        <taxon>Sordariomycetes</taxon>
        <taxon>Xylariomycetidae</taxon>
        <taxon>Amphisphaeriales</taxon>
        <taxon>Apiosporaceae</taxon>
        <taxon>Apiospora</taxon>
    </lineage>
</organism>
<proteinExistence type="predicted"/>
<keyword evidence="1" id="KW-1133">Transmembrane helix</keyword>
<dbReference type="Proteomes" id="UP001391051">
    <property type="component" value="Unassembled WGS sequence"/>
</dbReference>